<reference evidence="2 3" key="1">
    <citation type="submission" date="2022-09" db="EMBL/GenBank/DDBJ databases">
        <title>The outer-membrane cytochrome OmcA is essential for infection of Shewanella oneidensis by a zebrafish-associated bacteriophage.</title>
        <authorList>
            <person name="Grenfell A.W."/>
            <person name="Intile P."/>
            <person name="Mcfarlane J."/>
            <person name="Leung D."/>
            <person name="Abdalla K."/>
            <person name="Wold M."/>
            <person name="Kees E."/>
            <person name="Gralnick J."/>
        </authorList>
    </citation>
    <scope>NUCLEOTIDE SEQUENCE [LARGE SCALE GENOMIC DNA]</scope>
    <source>
        <strain evidence="2 3">NF-5</strain>
    </source>
</reference>
<feature type="chain" id="PRO_5046626867" evidence="1">
    <location>
        <begin position="24"/>
        <end position="242"/>
    </location>
</feature>
<comment type="caution">
    <text evidence="2">The sequence shown here is derived from an EMBL/GenBank/DDBJ whole genome shotgun (WGS) entry which is preliminary data.</text>
</comment>
<keyword evidence="3" id="KW-1185">Reference proteome</keyword>
<sequence length="242" mass="26960">MRLLIKNTLLAAVAMFLTSQAIAEDKRWTLEEAVKSHQQNVGERASKGVDHNKGLADWNSISRVPPPLTSGGNNKVERQYTLLWQAPTTAGLNAGNITLSKSFREFDEIVSIGSMDDGRYVQHYRFTPAEYDAAVVLRNGYATLFERDSVSWWGRFTSDTYFTTMGENSRLYEIYGVKFGSGGTQKVCAPGQTQSKYTYCTGANQQTCEQGEERQTCSALGFWGAWQTITLPSCITGTQQCR</sequence>
<dbReference type="RefSeq" id="WP_257749618.1">
    <property type="nucleotide sequence ID" value="NZ_JANLGK010000026.1"/>
</dbReference>
<protein>
    <submittedName>
        <fullName evidence="2">Uncharacterized protein</fullName>
    </submittedName>
</protein>
<evidence type="ECO:0000313" key="3">
    <source>
        <dbReference type="Proteomes" id="UP001159075"/>
    </source>
</evidence>
<organism evidence="2 3">
    <name type="scientific">Shewanella xiamenensis</name>
    <dbReference type="NCBI Taxonomy" id="332186"/>
    <lineage>
        <taxon>Bacteria</taxon>
        <taxon>Pseudomonadati</taxon>
        <taxon>Pseudomonadota</taxon>
        <taxon>Gammaproteobacteria</taxon>
        <taxon>Alteromonadales</taxon>
        <taxon>Shewanellaceae</taxon>
        <taxon>Shewanella</taxon>
    </lineage>
</organism>
<dbReference type="Proteomes" id="UP001159075">
    <property type="component" value="Unassembled WGS sequence"/>
</dbReference>
<dbReference type="EMBL" id="JAOTLW010000025">
    <property type="protein sequence ID" value="MDI5833707.1"/>
    <property type="molecule type" value="Genomic_DNA"/>
</dbReference>
<evidence type="ECO:0000256" key="1">
    <source>
        <dbReference type="SAM" id="SignalP"/>
    </source>
</evidence>
<evidence type="ECO:0000313" key="2">
    <source>
        <dbReference type="EMBL" id="MDI5833707.1"/>
    </source>
</evidence>
<accession>A0ABT6UGW0</accession>
<proteinExistence type="predicted"/>
<keyword evidence="1" id="KW-0732">Signal</keyword>
<feature type="signal peptide" evidence="1">
    <location>
        <begin position="1"/>
        <end position="23"/>
    </location>
</feature>
<name>A0ABT6UGW0_9GAMM</name>
<gene>
    <name evidence="2" type="ORF">ODY93_19160</name>
</gene>